<dbReference type="AlphaFoldDB" id="A0AAD4H3M6"/>
<evidence type="ECO:0000313" key="2">
    <source>
        <dbReference type="EMBL" id="KAG0270821.1"/>
    </source>
</evidence>
<comment type="caution">
    <text evidence="2">The sequence shown here is derived from an EMBL/GenBank/DDBJ whole genome shotgun (WGS) entry which is preliminary data.</text>
</comment>
<gene>
    <name evidence="2" type="ORF">BGZ95_001454</name>
</gene>
<organism evidence="2 3">
    <name type="scientific">Linnemannia exigua</name>
    <dbReference type="NCBI Taxonomy" id="604196"/>
    <lineage>
        <taxon>Eukaryota</taxon>
        <taxon>Fungi</taxon>
        <taxon>Fungi incertae sedis</taxon>
        <taxon>Mucoromycota</taxon>
        <taxon>Mortierellomycotina</taxon>
        <taxon>Mortierellomycetes</taxon>
        <taxon>Mortierellales</taxon>
        <taxon>Mortierellaceae</taxon>
        <taxon>Linnemannia</taxon>
    </lineage>
</organism>
<proteinExistence type="predicted"/>
<feature type="region of interest" description="Disordered" evidence="1">
    <location>
        <begin position="57"/>
        <end position="89"/>
    </location>
</feature>
<keyword evidence="3" id="KW-1185">Reference proteome</keyword>
<dbReference type="Proteomes" id="UP001194580">
    <property type="component" value="Unassembled WGS sequence"/>
</dbReference>
<sequence length="130" mass="14027">MSYALIADRILQQHAKGIHGGGEGEEDSAIVDAVLAAGGESAPLRKLYRVIKLAKTQQRNADTSDDSVQRQRSRMARKRTSTDHRWSHSSSNRAVVYASLESTLPATFGSNRSLVSRGRVAVAEGHLGAV</sequence>
<name>A0AAD4H3M6_9FUNG</name>
<reference evidence="2" key="1">
    <citation type="journal article" date="2020" name="Fungal Divers.">
        <title>Resolving the Mortierellaceae phylogeny through synthesis of multi-gene phylogenetics and phylogenomics.</title>
        <authorList>
            <person name="Vandepol N."/>
            <person name="Liber J."/>
            <person name="Desiro A."/>
            <person name="Na H."/>
            <person name="Kennedy M."/>
            <person name="Barry K."/>
            <person name="Grigoriev I.V."/>
            <person name="Miller A.N."/>
            <person name="O'Donnell K."/>
            <person name="Stajich J.E."/>
            <person name="Bonito G."/>
        </authorList>
    </citation>
    <scope>NUCLEOTIDE SEQUENCE</scope>
    <source>
        <strain evidence="2">NRRL 28262</strain>
    </source>
</reference>
<evidence type="ECO:0000256" key="1">
    <source>
        <dbReference type="SAM" id="MobiDB-lite"/>
    </source>
</evidence>
<protein>
    <submittedName>
        <fullName evidence="2">Uncharacterized protein</fullName>
    </submittedName>
</protein>
<dbReference type="EMBL" id="JAAAIL010001299">
    <property type="protein sequence ID" value="KAG0270821.1"/>
    <property type="molecule type" value="Genomic_DNA"/>
</dbReference>
<evidence type="ECO:0000313" key="3">
    <source>
        <dbReference type="Proteomes" id="UP001194580"/>
    </source>
</evidence>
<accession>A0AAD4H3M6</accession>